<evidence type="ECO:0000313" key="1">
    <source>
        <dbReference type="EMBL" id="RXH73897.1"/>
    </source>
</evidence>
<reference evidence="1 2" key="1">
    <citation type="submission" date="2018-10" db="EMBL/GenBank/DDBJ databases">
        <title>A high-quality apple genome assembly.</title>
        <authorList>
            <person name="Hu J."/>
        </authorList>
    </citation>
    <scope>NUCLEOTIDE SEQUENCE [LARGE SCALE GENOMIC DNA]</scope>
    <source>
        <strain evidence="2">cv. HFTH1</strain>
        <tissue evidence="1">Young leaf</tissue>
    </source>
</reference>
<comment type="caution">
    <text evidence="1">The sequence shown here is derived from an EMBL/GenBank/DDBJ whole genome shotgun (WGS) entry which is preliminary data.</text>
</comment>
<sequence length="88" mass="9886">MPFSLSKSSTSKSRVTHEHRNLTFALPTMDCAPRRNLAYHSGMAGPSVGRPTLHEDSWCCIGDRLALYGPPNQCKSTTFKFKHYLDDN</sequence>
<keyword evidence="2" id="KW-1185">Reference proteome</keyword>
<dbReference type="EMBL" id="RDQH01000341">
    <property type="protein sequence ID" value="RXH73897.1"/>
    <property type="molecule type" value="Genomic_DNA"/>
</dbReference>
<dbReference type="Proteomes" id="UP000290289">
    <property type="component" value="Chromosome 15"/>
</dbReference>
<accession>A0A498HWG8</accession>
<name>A0A498HWG8_MALDO</name>
<dbReference type="AlphaFoldDB" id="A0A498HWG8"/>
<organism evidence="1 2">
    <name type="scientific">Malus domestica</name>
    <name type="common">Apple</name>
    <name type="synonym">Pyrus malus</name>
    <dbReference type="NCBI Taxonomy" id="3750"/>
    <lineage>
        <taxon>Eukaryota</taxon>
        <taxon>Viridiplantae</taxon>
        <taxon>Streptophyta</taxon>
        <taxon>Embryophyta</taxon>
        <taxon>Tracheophyta</taxon>
        <taxon>Spermatophyta</taxon>
        <taxon>Magnoliopsida</taxon>
        <taxon>eudicotyledons</taxon>
        <taxon>Gunneridae</taxon>
        <taxon>Pentapetalae</taxon>
        <taxon>rosids</taxon>
        <taxon>fabids</taxon>
        <taxon>Rosales</taxon>
        <taxon>Rosaceae</taxon>
        <taxon>Amygdaloideae</taxon>
        <taxon>Maleae</taxon>
        <taxon>Malus</taxon>
    </lineage>
</organism>
<gene>
    <name evidence="1" type="ORF">DVH24_016719</name>
</gene>
<protein>
    <submittedName>
        <fullName evidence="1">Uncharacterized protein</fullName>
    </submittedName>
</protein>
<evidence type="ECO:0000313" key="2">
    <source>
        <dbReference type="Proteomes" id="UP000290289"/>
    </source>
</evidence>
<proteinExistence type="predicted"/>